<evidence type="ECO:0000313" key="1">
    <source>
        <dbReference type="EMBL" id="CAI2385369.1"/>
    </source>
</evidence>
<dbReference type="EMBL" id="CAMPGE010027765">
    <property type="protein sequence ID" value="CAI2385369.1"/>
    <property type="molecule type" value="Genomic_DNA"/>
</dbReference>
<comment type="caution">
    <text evidence="1">The sequence shown here is derived from an EMBL/GenBank/DDBJ whole genome shotgun (WGS) entry which is preliminary data.</text>
</comment>
<gene>
    <name evidence="1" type="ORF">ECRASSUSDP1_LOCUS26927</name>
</gene>
<organism evidence="1 2">
    <name type="scientific">Euplotes crassus</name>
    <dbReference type="NCBI Taxonomy" id="5936"/>
    <lineage>
        <taxon>Eukaryota</taxon>
        <taxon>Sar</taxon>
        <taxon>Alveolata</taxon>
        <taxon>Ciliophora</taxon>
        <taxon>Intramacronucleata</taxon>
        <taxon>Spirotrichea</taxon>
        <taxon>Hypotrichia</taxon>
        <taxon>Euplotida</taxon>
        <taxon>Euplotidae</taxon>
        <taxon>Moneuplotes</taxon>
    </lineage>
</organism>
<keyword evidence="2" id="KW-1185">Reference proteome</keyword>
<evidence type="ECO:0000313" key="2">
    <source>
        <dbReference type="Proteomes" id="UP001295684"/>
    </source>
</evidence>
<reference evidence="1" key="1">
    <citation type="submission" date="2023-07" db="EMBL/GenBank/DDBJ databases">
        <authorList>
            <consortium name="AG Swart"/>
            <person name="Singh M."/>
            <person name="Singh A."/>
            <person name="Seah K."/>
            <person name="Emmerich C."/>
        </authorList>
    </citation>
    <scope>NUCLEOTIDE SEQUENCE</scope>
    <source>
        <strain evidence="1">DP1</strain>
    </source>
</reference>
<sequence length="78" mass="9086">MEENQVIEKCPTCDCAIEYGYSHQCYSNIYSKLFESICMNKKTDLDELQNRLKGILSDCKAVRQAKQAELSEVRKKKF</sequence>
<dbReference type="Proteomes" id="UP001295684">
    <property type="component" value="Unassembled WGS sequence"/>
</dbReference>
<proteinExistence type="predicted"/>
<protein>
    <submittedName>
        <fullName evidence="1">Uncharacterized protein</fullName>
    </submittedName>
</protein>
<name>A0AAD2D8L4_EUPCR</name>
<dbReference type="AlphaFoldDB" id="A0AAD2D8L4"/>
<accession>A0AAD2D8L4</accession>